<evidence type="ECO:0000313" key="2">
    <source>
        <dbReference type="WBParaSite" id="scaffold18698_cov150.g19007"/>
    </source>
</evidence>
<keyword evidence="1" id="KW-1185">Reference proteome</keyword>
<dbReference type="Proteomes" id="UP000887561">
    <property type="component" value="Unplaced"/>
</dbReference>
<evidence type="ECO:0000313" key="1">
    <source>
        <dbReference type="Proteomes" id="UP000887561"/>
    </source>
</evidence>
<reference evidence="2" key="1">
    <citation type="submission" date="2022-11" db="UniProtKB">
        <authorList>
            <consortium name="WormBaseParasite"/>
        </authorList>
    </citation>
    <scope>IDENTIFICATION</scope>
</reference>
<dbReference type="WBParaSite" id="scaffold18698_cov150.g19007">
    <property type="protein sequence ID" value="scaffold18698_cov150.g19007"/>
    <property type="gene ID" value="scaffold18698_cov150.g19007"/>
</dbReference>
<proteinExistence type="predicted"/>
<organism evidence="1 2">
    <name type="scientific">Meloidogyne javanica</name>
    <name type="common">Root-knot nematode worm</name>
    <dbReference type="NCBI Taxonomy" id="6303"/>
    <lineage>
        <taxon>Eukaryota</taxon>
        <taxon>Metazoa</taxon>
        <taxon>Ecdysozoa</taxon>
        <taxon>Nematoda</taxon>
        <taxon>Chromadorea</taxon>
        <taxon>Rhabditida</taxon>
        <taxon>Tylenchina</taxon>
        <taxon>Tylenchomorpha</taxon>
        <taxon>Tylenchoidea</taxon>
        <taxon>Meloidogynidae</taxon>
        <taxon>Meloidogyninae</taxon>
        <taxon>Meloidogyne</taxon>
        <taxon>Meloidogyne incognita group</taxon>
    </lineage>
</organism>
<accession>A0A915LWV1</accession>
<protein>
    <submittedName>
        <fullName evidence="2">Uncharacterized protein</fullName>
    </submittedName>
</protein>
<sequence>MEMTKTIVIFVKETWYNDIETVKTFVERFEDLASANTDVLEKLAKFGNKTNALFKLAGPISTLLCEGFSGSFSPGSDDLKAIKLLHNSVKTEFLSLNQTVGNYFSYMYDYSDWLQRNIVRHCLNPNLLRSRNYVHALNTMDELENKIFVEEEFYKDNLFYKHWKKVTIDRLTHTSLSKSYRRINLLRNHFLEKNNTIDISNVTSVIHLIDTLDHAFIKVIGADFVNDPFKCLLQSFSVGAEKKRESLLNLAKIIMADMTKIAMLGVICSSVEDNKVVTDIKIQHLGETIEAIARKMHSWIVSELNSAWPVVIKKFAEEEMKKINESNYDFIAKLIQKSANDRGPSSLARRRVRYSPRICNKQNRKQRSILNYRICCESEAVQREKIQNHLSDIEQGVAKTNKIRKDIDESN</sequence>
<name>A0A915LWV1_MELJA</name>
<dbReference type="AlphaFoldDB" id="A0A915LWV1"/>